<dbReference type="Pfam" id="PF13424">
    <property type="entry name" value="TPR_12"/>
    <property type="match status" value="1"/>
</dbReference>
<evidence type="ECO:0000259" key="6">
    <source>
        <dbReference type="PROSITE" id="PS50109"/>
    </source>
</evidence>
<dbReference type="STRING" id="1121959.SAMN02746009_01003"/>
<feature type="chain" id="PRO_5012770984" description="histidine kinase" evidence="5">
    <location>
        <begin position="21"/>
        <end position="695"/>
    </location>
</feature>
<keyword evidence="7" id="KW-0808">Transferase</keyword>
<keyword evidence="5" id="KW-0732">Signal</keyword>
<dbReference type="PANTHER" id="PTHR43065">
    <property type="entry name" value="SENSOR HISTIDINE KINASE"/>
    <property type="match status" value="1"/>
</dbReference>
<keyword evidence="4" id="KW-0175">Coiled coil</keyword>
<dbReference type="Pfam" id="PF02518">
    <property type="entry name" value="HATPase_c"/>
    <property type="match status" value="1"/>
</dbReference>
<name>A0A1M6SWJ8_9BACT</name>
<protein>
    <recommendedName>
        <fullName evidence="2">histidine kinase</fullName>
        <ecNumber evidence="2">2.7.13.3</ecNumber>
    </recommendedName>
</protein>
<dbReference type="PROSITE" id="PS50005">
    <property type="entry name" value="TPR"/>
    <property type="match status" value="1"/>
</dbReference>
<evidence type="ECO:0000313" key="7">
    <source>
        <dbReference type="EMBL" id="SHK49122.1"/>
    </source>
</evidence>
<evidence type="ECO:0000313" key="8">
    <source>
        <dbReference type="Proteomes" id="UP000183947"/>
    </source>
</evidence>
<feature type="signal peptide" evidence="5">
    <location>
        <begin position="1"/>
        <end position="20"/>
    </location>
</feature>
<dbReference type="InterPro" id="IPR011990">
    <property type="entry name" value="TPR-like_helical_dom_sf"/>
</dbReference>
<evidence type="ECO:0000256" key="5">
    <source>
        <dbReference type="SAM" id="SignalP"/>
    </source>
</evidence>
<dbReference type="Gene3D" id="3.30.565.10">
    <property type="entry name" value="Histidine kinase-like ATPase, C-terminal domain"/>
    <property type="match status" value="1"/>
</dbReference>
<dbReference type="PROSITE" id="PS50109">
    <property type="entry name" value="HIS_KIN"/>
    <property type="match status" value="1"/>
</dbReference>
<evidence type="ECO:0000256" key="1">
    <source>
        <dbReference type="ARBA" id="ARBA00000085"/>
    </source>
</evidence>
<gene>
    <name evidence="7" type="ORF">SAMN02746009_01003</name>
</gene>
<organism evidence="7 8">
    <name type="scientific">Hymenobacter psychrotolerans DSM 18569</name>
    <dbReference type="NCBI Taxonomy" id="1121959"/>
    <lineage>
        <taxon>Bacteria</taxon>
        <taxon>Pseudomonadati</taxon>
        <taxon>Bacteroidota</taxon>
        <taxon>Cytophagia</taxon>
        <taxon>Cytophagales</taxon>
        <taxon>Hymenobacteraceae</taxon>
        <taxon>Hymenobacter</taxon>
    </lineage>
</organism>
<keyword evidence="8" id="KW-1185">Reference proteome</keyword>
<dbReference type="PRINTS" id="PR00344">
    <property type="entry name" value="BCTRLSENSOR"/>
</dbReference>
<dbReference type="EC" id="2.7.13.3" evidence="2"/>
<dbReference type="SUPFAM" id="SSF48452">
    <property type="entry name" value="TPR-like"/>
    <property type="match status" value="1"/>
</dbReference>
<evidence type="ECO:0000256" key="4">
    <source>
        <dbReference type="SAM" id="Coils"/>
    </source>
</evidence>
<dbReference type="InterPro" id="IPR036097">
    <property type="entry name" value="HisK_dim/P_sf"/>
</dbReference>
<dbReference type="InterPro" id="IPR019734">
    <property type="entry name" value="TPR_rpt"/>
</dbReference>
<reference evidence="8" key="1">
    <citation type="submission" date="2016-11" db="EMBL/GenBank/DDBJ databases">
        <authorList>
            <person name="Varghese N."/>
            <person name="Submissions S."/>
        </authorList>
    </citation>
    <scope>NUCLEOTIDE SEQUENCE [LARGE SCALE GENOMIC DNA]</scope>
    <source>
        <strain evidence="8">DSM 18569</strain>
    </source>
</reference>
<feature type="domain" description="Histidine kinase" evidence="6">
    <location>
        <begin position="439"/>
        <end position="683"/>
    </location>
</feature>
<comment type="catalytic activity">
    <reaction evidence="1">
        <text>ATP + protein L-histidine = ADP + protein N-phospho-L-histidine.</text>
        <dbReference type="EC" id="2.7.13.3"/>
    </reaction>
</comment>
<dbReference type="InterPro" id="IPR005467">
    <property type="entry name" value="His_kinase_dom"/>
</dbReference>
<evidence type="ECO:0000256" key="2">
    <source>
        <dbReference type="ARBA" id="ARBA00012438"/>
    </source>
</evidence>
<dbReference type="EMBL" id="FRAS01000003">
    <property type="protein sequence ID" value="SHK49122.1"/>
    <property type="molecule type" value="Genomic_DNA"/>
</dbReference>
<dbReference type="GO" id="GO:0000155">
    <property type="term" value="F:phosphorelay sensor kinase activity"/>
    <property type="evidence" value="ECO:0007669"/>
    <property type="project" value="InterPro"/>
</dbReference>
<keyword evidence="3" id="KW-0802">TPR repeat</keyword>
<dbReference type="InterPro" id="IPR004358">
    <property type="entry name" value="Sig_transdc_His_kin-like_C"/>
</dbReference>
<dbReference type="InterPro" id="IPR003594">
    <property type="entry name" value="HATPase_dom"/>
</dbReference>
<dbReference type="PANTHER" id="PTHR43065:SF42">
    <property type="entry name" value="TWO-COMPONENT SENSOR PPRA"/>
    <property type="match status" value="1"/>
</dbReference>
<feature type="coiled-coil region" evidence="4">
    <location>
        <begin position="375"/>
        <end position="423"/>
    </location>
</feature>
<accession>A0A1M6SWJ8</accession>
<dbReference type="AlphaFoldDB" id="A0A1M6SWJ8"/>
<dbReference type="InterPro" id="IPR036890">
    <property type="entry name" value="HATPase_C_sf"/>
</dbReference>
<dbReference type="SUPFAM" id="SSF47384">
    <property type="entry name" value="Homodimeric domain of signal transducing histidine kinase"/>
    <property type="match status" value="1"/>
</dbReference>
<dbReference type="SMART" id="SM00028">
    <property type="entry name" value="TPR"/>
    <property type="match status" value="4"/>
</dbReference>
<sequence>MLRSLAVCIGVLLAAARATAQSPQSAPLRQALAQATSDTSRVLLLADLSASYRYSRFDSVRYYALQGLRLARRIGYTKGEGRCLSRIGILIGERGNLPAALRTNLQALQLHEDSHDTEGTARTLNQTGLLYYALDDFRPSLSYYFRALQLYEQGGIQDNSQLISVLTNIGASYEGMQRLDSAAHYLNRAYTLTTAPRSRDWSCWGNPLPYVLRELGLLQAVQGNSAAGVRYYHRSARAAALENDRRSSARAFQYLAELYHTSGQPDSSRYYARKALAVGQTLPFTLGVLHTSRLLSDAYEQLGQHDSTLKYLRIMLTAQDSLYNPQRIKQIDAIGFAEQQRLRQLEEEASRLSTEVRTYALWGTLGALLVLALLLARHIRQQQQAHRQLQSLNAQIVQQKTELTQQRDRLAKMLQELRSAQGQLLLREKMASLGELMAGVAHEIQNPMSNVRNFAAISANLCQEIREELARVLLPIDDQQIIDEMFQNLSQYQTSIVKFSQRAEGIVAGMLEYSSSSPAQRQPTSLSMLANEYMRLTYQDLRLKNTRFNAALLPDFDAALPDVLVVRQDIGRALVSLFTTAFYAVQQRQRLGEEDYVPQVTLTTRRDQDHAEIRIRYNGLGISEAARASIFQRFFTSKPSGDGSSLGLAVSYDIITRGHGGTLRVESQEGEFTEFIVRLPLQGKPSVPPEWTRTE</sequence>
<dbReference type="Gene3D" id="1.25.40.10">
    <property type="entry name" value="Tetratricopeptide repeat domain"/>
    <property type="match status" value="2"/>
</dbReference>
<dbReference type="SUPFAM" id="SSF55874">
    <property type="entry name" value="ATPase domain of HSP90 chaperone/DNA topoisomerase II/histidine kinase"/>
    <property type="match status" value="1"/>
</dbReference>
<dbReference type="SMART" id="SM00387">
    <property type="entry name" value="HATPase_c"/>
    <property type="match status" value="1"/>
</dbReference>
<dbReference type="Proteomes" id="UP000183947">
    <property type="component" value="Unassembled WGS sequence"/>
</dbReference>
<dbReference type="Gene3D" id="1.10.287.130">
    <property type="match status" value="1"/>
</dbReference>
<proteinExistence type="predicted"/>
<feature type="repeat" description="TPR" evidence="3">
    <location>
        <begin position="121"/>
        <end position="154"/>
    </location>
</feature>
<evidence type="ECO:0000256" key="3">
    <source>
        <dbReference type="PROSITE-ProRule" id="PRU00339"/>
    </source>
</evidence>
<keyword evidence="7" id="KW-0418">Kinase</keyword>